<name>A0A2P2MG46_RHIMU</name>
<organism evidence="2">
    <name type="scientific">Rhizophora mucronata</name>
    <name type="common">Asiatic mangrove</name>
    <dbReference type="NCBI Taxonomy" id="61149"/>
    <lineage>
        <taxon>Eukaryota</taxon>
        <taxon>Viridiplantae</taxon>
        <taxon>Streptophyta</taxon>
        <taxon>Embryophyta</taxon>
        <taxon>Tracheophyta</taxon>
        <taxon>Spermatophyta</taxon>
        <taxon>Magnoliopsida</taxon>
        <taxon>eudicotyledons</taxon>
        <taxon>Gunneridae</taxon>
        <taxon>Pentapetalae</taxon>
        <taxon>rosids</taxon>
        <taxon>fabids</taxon>
        <taxon>Malpighiales</taxon>
        <taxon>Rhizophoraceae</taxon>
        <taxon>Rhizophora</taxon>
    </lineage>
</organism>
<feature type="compositionally biased region" description="Polar residues" evidence="1">
    <location>
        <begin position="1"/>
        <end position="21"/>
    </location>
</feature>
<dbReference type="EMBL" id="GGEC01048663">
    <property type="protein sequence ID" value="MBX29147.1"/>
    <property type="molecule type" value="Transcribed_RNA"/>
</dbReference>
<feature type="region of interest" description="Disordered" evidence="1">
    <location>
        <begin position="1"/>
        <end position="25"/>
    </location>
</feature>
<feature type="region of interest" description="Disordered" evidence="1">
    <location>
        <begin position="80"/>
        <end position="101"/>
    </location>
</feature>
<evidence type="ECO:0000313" key="2">
    <source>
        <dbReference type="EMBL" id="MBX29147.1"/>
    </source>
</evidence>
<dbReference type="AlphaFoldDB" id="A0A2P2MG46"/>
<proteinExistence type="predicted"/>
<evidence type="ECO:0000256" key="1">
    <source>
        <dbReference type="SAM" id="MobiDB-lite"/>
    </source>
</evidence>
<accession>A0A2P2MG46</accession>
<sequence length="101" mass="11393">MAESLQTTPQDSTSTNDQKTNPRMDLGLKLTWRNLGGFKNSDHNQKAIRSIRTVHLTEPRRHILYVCIKPWQKKNIVSKPIRHANSDSDHPGSAIPSPVSP</sequence>
<protein>
    <submittedName>
        <fullName evidence="2">Uncharacterized protein</fullName>
    </submittedName>
</protein>
<reference evidence="2" key="1">
    <citation type="submission" date="2018-02" db="EMBL/GenBank/DDBJ databases">
        <title>Rhizophora mucronata_Transcriptome.</title>
        <authorList>
            <person name="Meera S.P."/>
            <person name="Sreeshan A."/>
            <person name="Augustine A."/>
        </authorList>
    </citation>
    <scope>NUCLEOTIDE SEQUENCE</scope>
    <source>
        <tissue evidence="2">Leaf</tissue>
    </source>
</reference>